<dbReference type="InterPro" id="IPR005982">
    <property type="entry name" value="Thioredox_Rdtase"/>
</dbReference>
<comment type="caution">
    <text evidence="4">The sequence shown here is derived from an EMBL/GenBank/DDBJ whole genome shotgun (WGS) entry which is preliminary data.</text>
</comment>
<dbReference type="Gene3D" id="3.50.50.60">
    <property type="entry name" value="FAD/NAD(P)-binding domain"/>
    <property type="match status" value="2"/>
</dbReference>
<dbReference type="AlphaFoldDB" id="A0A7C5L7C5"/>
<dbReference type="GO" id="GO:0019430">
    <property type="term" value="P:removal of superoxide radicals"/>
    <property type="evidence" value="ECO:0007669"/>
    <property type="project" value="InterPro"/>
</dbReference>
<protein>
    <submittedName>
        <fullName evidence="4">Thioredoxin-disulfide reductase</fullName>
        <ecNumber evidence="4">1.8.1.9</ecNumber>
    </submittedName>
</protein>
<dbReference type="SUPFAM" id="SSF51905">
    <property type="entry name" value="FAD/NAD(P)-binding domain"/>
    <property type="match status" value="1"/>
</dbReference>
<dbReference type="EC" id="1.8.1.9" evidence="4"/>
<dbReference type="PANTHER" id="PTHR48105">
    <property type="entry name" value="THIOREDOXIN REDUCTASE 1-RELATED-RELATED"/>
    <property type="match status" value="1"/>
</dbReference>
<accession>A0A7C5L7C5</accession>
<proteinExistence type="predicted"/>
<dbReference type="NCBIfam" id="TIGR01292">
    <property type="entry name" value="TRX_reduct"/>
    <property type="match status" value="1"/>
</dbReference>
<organism evidence="4">
    <name type="scientific">Caldiarchaeum subterraneum</name>
    <dbReference type="NCBI Taxonomy" id="311458"/>
    <lineage>
        <taxon>Archaea</taxon>
        <taxon>Nitrososphaerota</taxon>
        <taxon>Candidatus Caldarchaeales</taxon>
        <taxon>Candidatus Caldarchaeaceae</taxon>
        <taxon>Candidatus Caldarchaeum</taxon>
    </lineage>
</organism>
<keyword evidence="1" id="KW-0285">Flavoprotein</keyword>
<dbReference type="InterPro" id="IPR023753">
    <property type="entry name" value="FAD/NAD-binding_dom"/>
</dbReference>
<dbReference type="InterPro" id="IPR036188">
    <property type="entry name" value="FAD/NAD-bd_sf"/>
</dbReference>
<reference evidence="4" key="1">
    <citation type="journal article" date="2020" name="mSystems">
        <title>Genome- and Community-Level Interaction Insights into Carbon Utilization and Element Cycling Functions of Hydrothermarchaeota in Hydrothermal Sediment.</title>
        <authorList>
            <person name="Zhou Z."/>
            <person name="Liu Y."/>
            <person name="Xu W."/>
            <person name="Pan J."/>
            <person name="Luo Z.H."/>
            <person name="Li M."/>
        </authorList>
    </citation>
    <scope>NUCLEOTIDE SEQUENCE [LARGE SCALE GENOMIC DNA]</scope>
    <source>
        <strain evidence="4">SpSt-1056</strain>
    </source>
</reference>
<dbReference type="InterPro" id="IPR050097">
    <property type="entry name" value="Ferredoxin-NADP_redctase_2"/>
</dbReference>
<dbReference type="Pfam" id="PF07992">
    <property type="entry name" value="Pyr_redox_2"/>
    <property type="match status" value="1"/>
</dbReference>
<dbReference type="GO" id="GO:0005737">
    <property type="term" value="C:cytoplasm"/>
    <property type="evidence" value="ECO:0007669"/>
    <property type="project" value="InterPro"/>
</dbReference>
<dbReference type="PRINTS" id="PR00469">
    <property type="entry name" value="PNDRDTASEII"/>
</dbReference>
<dbReference type="GO" id="GO:0004791">
    <property type="term" value="F:thioredoxin-disulfide reductase (NADPH) activity"/>
    <property type="evidence" value="ECO:0007669"/>
    <property type="project" value="UniProtKB-EC"/>
</dbReference>
<dbReference type="EMBL" id="DRWN01000029">
    <property type="protein sequence ID" value="HHK68357.1"/>
    <property type="molecule type" value="Genomic_DNA"/>
</dbReference>
<name>A0A7C5L7C5_CALS0</name>
<evidence type="ECO:0000313" key="4">
    <source>
        <dbReference type="EMBL" id="HHK68357.1"/>
    </source>
</evidence>
<evidence type="ECO:0000259" key="3">
    <source>
        <dbReference type="Pfam" id="PF07992"/>
    </source>
</evidence>
<sequence>MEAEYDVIVIGGGPAGYTASIYTCRAGLKTLLIAGLEAGGQLMLTREVENYPGFSKGVMGPDLMENMRQQAESQGAEIIYDNATSVNFKTYPYEVYVNESRYTAKAVIVATGASPKWLGLESEKRLLGRGLSSCATCDGPLFKGTETSVVVGGGDSAMEYALFLANIVSKVVVVHRRDSLRASKVLAERALNNPKITFVWNSVVVDILGEKKVEGVRVRNLKTGEIMDIGCQSVFIAIGHKPNTEIFAGQLEVDEEGYVKVYDGMCTSVPGVFAAGDVHDKRYRQAVTAAGFGCMAGMEAIWFIQTGGPEKLRQARG</sequence>
<evidence type="ECO:0000256" key="2">
    <source>
        <dbReference type="ARBA" id="ARBA00023002"/>
    </source>
</evidence>
<gene>
    <name evidence="4" type="primary">trxB</name>
    <name evidence="4" type="ORF">ENM11_04290</name>
</gene>
<evidence type="ECO:0000256" key="1">
    <source>
        <dbReference type="ARBA" id="ARBA00022630"/>
    </source>
</evidence>
<keyword evidence="2 4" id="KW-0560">Oxidoreductase</keyword>
<dbReference type="PRINTS" id="PR00368">
    <property type="entry name" value="FADPNR"/>
</dbReference>
<feature type="domain" description="FAD/NAD(P)-binding" evidence="3">
    <location>
        <begin position="5"/>
        <end position="290"/>
    </location>
</feature>